<accession>A0AAV4FSP1</accession>
<dbReference type="Proteomes" id="UP000762676">
    <property type="component" value="Unassembled WGS sequence"/>
</dbReference>
<sequence length="103" mass="11921">MINDMGRQSLFLGPRWLPTEGPHRVMIHTIHFWPYLSVQVSESQTLRRQAVSRLWFRGTETIAPRQATRYAWLLLVNFSVSPTPSASRLFHHGTRLILIPSVV</sequence>
<comment type="caution">
    <text evidence="1">The sequence shown here is derived from an EMBL/GenBank/DDBJ whole genome shotgun (WGS) entry which is preliminary data.</text>
</comment>
<evidence type="ECO:0000313" key="1">
    <source>
        <dbReference type="EMBL" id="GFR76522.1"/>
    </source>
</evidence>
<evidence type="ECO:0000313" key="2">
    <source>
        <dbReference type="Proteomes" id="UP000762676"/>
    </source>
</evidence>
<name>A0AAV4FSP1_9GAST</name>
<dbReference type="EMBL" id="BMAT01008025">
    <property type="protein sequence ID" value="GFR76522.1"/>
    <property type="molecule type" value="Genomic_DNA"/>
</dbReference>
<keyword evidence="2" id="KW-1185">Reference proteome</keyword>
<protein>
    <submittedName>
        <fullName evidence="1">Uncharacterized protein</fullName>
    </submittedName>
</protein>
<proteinExistence type="predicted"/>
<reference evidence="1 2" key="1">
    <citation type="journal article" date="2021" name="Elife">
        <title>Chloroplast acquisition without the gene transfer in kleptoplastic sea slugs, Plakobranchus ocellatus.</title>
        <authorList>
            <person name="Maeda T."/>
            <person name="Takahashi S."/>
            <person name="Yoshida T."/>
            <person name="Shimamura S."/>
            <person name="Takaki Y."/>
            <person name="Nagai Y."/>
            <person name="Toyoda A."/>
            <person name="Suzuki Y."/>
            <person name="Arimoto A."/>
            <person name="Ishii H."/>
            <person name="Satoh N."/>
            <person name="Nishiyama T."/>
            <person name="Hasebe M."/>
            <person name="Maruyama T."/>
            <person name="Minagawa J."/>
            <person name="Obokata J."/>
            <person name="Shigenobu S."/>
        </authorList>
    </citation>
    <scope>NUCLEOTIDE SEQUENCE [LARGE SCALE GENOMIC DNA]</scope>
</reference>
<gene>
    <name evidence="1" type="ORF">ElyMa_003945800</name>
</gene>
<dbReference type="AlphaFoldDB" id="A0AAV4FSP1"/>
<organism evidence="1 2">
    <name type="scientific">Elysia marginata</name>
    <dbReference type="NCBI Taxonomy" id="1093978"/>
    <lineage>
        <taxon>Eukaryota</taxon>
        <taxon>Metazoa</taxon>
        <taxon>Spiralia</taxon>
        <taxon>Lophotrochozoa</taxon>
        <taxon>Mollusca</taxon>
        <taxon>Gastropoda</taxon>
        <taxon>Heterobranchia</taxon>
        <taxon>Euthyneura</taxon>
        <taxon>Panpulmonata</taxon>
        <taxon>Sacoglossa</taxon>
        <taxon>Placobranchoidea</taxon>
        <taxon>Plakobranchidae</taxon>
        <taxon>Elysia</taxon>
    </lineage>
</organism>